<dbReference type="GO" id="GO:0003677">
    <property type="term" value="F:DNA binding"/>
    <property type="evidence" value="ECO:0007669"/>
    <property type="project" value="UniProtKB-UniRule"/>
</dbReference>
<dbReference type="SUPFAM" id="SSF46689">
    <property type="entry name" value="Homeodomain-like"/>
    <property type="match status" value="1"/>
</dbReference>
<dbReference type="AlphaFoldDB" id="H8G9W1"/>
<evidence type="ECO:0000256" key="2">
    <source>
        <dbReference type="PROSITE-ProRule" id="PRU00335"/>
    </source>
</evidence>
<dbReference type="InterPro" id="IPR041583">
    <property type="entry name" value="TetR_C_31"/>
</dbReference>
<evidence type="ECO:0000259" key="3">
    <source>
        <dbReference type="PROSITE" id="PS50977"/>
    </source>
</evidence>
<accession>H8G9W1</accession>
<evidence type="ECO:0000313" key="4">
    <source>
        <dbReference type="EMBL" id="EHY87517.1"/>
    </source>
</evidence>
<dbReference type="InterPro" id="IPR001647">
    <property type="entry name" value="HTH_TetR"/>
</dbReference>
<organism evidence="4 5">
    <name type="scientific">Saccharomonospora azurea NA-128</name>
    <dbReference type="NCBI Taxonomy" id="882081"/>
    <lineage>
        <taxon>Bacteria</taxon>
        <taxon>Bacillati</taxon>
        <taxon>Actinomycetota</taxon>
        <taxon>Actinomycetes</taxon>
        <taxon>Pseudonocardiales</taxon>
        <taxon>Pseudonocardiaceae</taxon>
        <taxon>Saccharomonospora</taxon>
    </lineage>
</organism>
<proteinExistence type="predicted"/>
<dbReference type="Gene3D" id="1.10.357.10">
    <property type="entry name" value="Tetracycline Repressor, domain 2"/>
    <property type="match status" value="1"/>
</dbReference>
<sequence length="189" mass="21233">MTTRKDQVLDAAIRVLGTRGTRQLTHRAVDAEARLPQGSTSNYFRNRDALVAGVLDRLVTQDEQAWGLFSADLANVTLTLDTFTDALAQFVDELAATARTATLARYAIFLEAAHHEHLREQIDTRRHRLQSWGAPWLRRLGSPRPEHDFAALRSLLDGLLLHQCTQPSAEFDPTVPVRALLDGLSRRWS</sequence>
<dbReference type="EMBL" id="CM001466">
    <property type="protein sequence ID" value="EHY87517.1"/>
    <property type="molecule type" value="Genomic_DNA"/>
</dbReference>
<dbReference type="HOGENOM" id="CLU_069356_21_0_11"/>
<keyword evidence="5" id="KW-1185">Reference proteome</keyword>
<feature type="DNA-binding region" description="H-T-H motif" evidence="2">
    <location>
        <begin position="25"/>
        <end position="44"/>
    </location>
</feature>
<evidence type="ECO:0000313" key="5">
    <source>
        <dbReference type="Proteomes" id="UP000004705"/>
    </source>
</evidence>
<evidence type="ECO:0000256" key="1">
    <source>
        <dbReference type="ARBA" id="ARBA00023125"/>
    </source>
</evidence>
<dbReference type="Pfam" id="PF00440">
    <property type="entry name" value="TetR_N"/>
    <property type="match status" value="1"/>
</dbReference>
<dbReference type="PROSITE" id="PS50977">
    <property type="entry name" value="HTH_TETR_2"/>
    <property type="match status" value="1"/>
</dbReference>
<dbReference type="Pfam" id="PF17940">
    <property type="entry name" value="TetR_C_31"/>
    <property type="match status" value="1"/>
</dbReference>
<dbReference type="Proteomes" id="UP000004705">
    <property type="component" value="Chromosome"/>
</dbReference>
<dbReference type="InterPro" id="IPR036271">
    <property type="entry name" value="Tet_transcr_reg_TetR-rel_C_sf"/>
</dbReference>
<protein>
    <recommendedName>
        <fullName evidence="3">HTH tetR-type domain-containing protein</fullName>
    </recommendedName>
</protein>
<dbReference type="OrthoDB" id="7506349at2"/>
<name>H8G9W1_9PSEU</name>
<gene>
    <name evidence="4" type="ORF">SacazDRAFT_00565</name>
</gene>
<feature type="domain" description="HTH tetR-type" evidence="3">
    <location>
        <begin position="2"/>
        <end position="62"/>
    </location>
</feature>
<dbReference type="SUPFAM" id="SSF48498">
    <property type="entry name" value="Tetracyclin repressor-like, C-terminal domain"/>
    <property type="match status" value="1"/>
</dbReference>
<dbReference type="RefSeq" id="WP_005438415.1">
    <property type="nucleotide sequence ID" value="NZ_CM001466.1"/>
</dbReference>
<dbReference type="InterPro" id="IPR009057">
    <property type="entry name" value="Homeodomain-like_sf"/>
</dbReference>
<keyword evidence="1 2" id="KW-0238">DNA-binding</keyword>
<reference evidence="4 5" key="1">
    <citation type="journal article" date="2012" name="Stand. Genomic Sci.">
        <title>Genome sequence of the soil bacterium Saccharomonospora azurea type strain (NA-128(T)).</title>
        <authorList>
            <person name="Klenk H.P."/>
            <person name="Held B."/>
            <person name="Lucas S."/>
            <person name="Lapidus A."/>
            <person name="Copeland A."/>
            <person name="Hammon N."/>
            <person name="Pitluck S."/>
            <person name="Goodwin L.A."/>
            <person name="Han C."/>
            <person name="Tapia R."/>
            <person name="Brambilla E.M."/>
            <person name="Potter G."/>
            <person name="Land M."/>
            <person name="Ivanova N."/>
            <person name="Rohde M."/>
            <person name="Goker M."/>
            <person name="Detter J.C."/>
            <person name="Kyrpides N.C."/>
            <person name="Woyke T."/>
        </authorList>
    </citation>
    <scope>NUCLEOTIDE SEQUENCE [LARGE SCALE GENOMIC DNA]</scope>
    <source>
        <strain evidence="4 5">NA-128</strain>
    </source>
</reference>